<keyword evidence="4" id="KW-1185">Reference proteome</keyword>
<dbReference type="PANTHER" id="PTHR47203:SF1">
    <property type="entry name" value="HYPOTHETICAL BASE EXCISION DNA REPAIR PROTEIN (EUROFUNG)"/>
    <property type="match status" value="1"/>
</dbReference>
<evidence type="ECO:0000313" key="4">
    <source>
        <dbReference type="Proteomes" id="UP000054549"/>
    </source>
</evidence>
<sequence>MRKTLKRSRSGVLSTDKAVSPSVTPAVPHESPQKSKKLKLHASYTLESPFPNFAHPTPEEASEVFQILSSAHGAIKAARRSPPTNANSAASCGDAQNVIEALIGTILSQNTTGKNSSAAKVSLDAKFGYNNFAAMANAPREEVVEAIKQGGLANKKAATIQQILHSVRHKHGEYSLQHLAETDSEGGHLMTDDDIMQELMSYGGVGPKTASCVLLFCLGRDSFAVDTHVYRLSKLLGWVPEKADRVLAQAHLDLRVPNELKYGLHVLMIQHGRSCKGCKKPRGGDCILKDYLKTARQDPDFGQSVNGIFNLQSN</sequence>
<dbReference type="STRING" id="946122.A0A0C2WDF8"/>
<dbReference type="InterPro" id="IPR003265">
    <property type="entry name" value="HhH-GPD_domain"/>
</dbReference>
<dbReference type="SUPFAM" id="SSF48150">
    <property type="entry name" value="DNA-glycosylase"/>
    <property type="match status" value="1"/>
</dbReference>
<dbReference type="Pfam" id="PF00730">
    <property type="entry name" value="HhH-GPD"/>
    <property type="match status" value="1"/>
</dbReference>
<dbReference type="GO" id="GO:0000702">
    <property type="term" value="F:oxidized base lesion DNA N-glycosylase activity"/>
    <property type="evidence" value="ECO:0007669"/>
    <property type="project" value="UniProtKB-ARBA"/>
</dbReference>
<accession>A0A0C2WDF8</accession>
<dbReference type="Gene3D" id="1.10.340.30">
    <property type="entry name" value="Hypothetical protein, domain 2"/>
    <property type="match status" value="1"/>
</dbReference>
<dbReference type="SMART" id="SM00478">
    <property type="entry name" value="ENDO3c"/>
    <property type="match status" value="1"/>
</dbReference>
<dbReference type="OrthoDB" id="5607at2759"/>
<reference evidence="3 4" key="1">
    <citation type="submission" date="2014-04" db="EMBL/GenBank/DDBJ databases">
        <title>Evolutionary Origins and Diversification of the Mycorrhizal Mutualists.</title>
        <authorList>
            <consortium name="DOE Joint Genome Institute"/>
            <consortium name="Mycorrhizal Genomics Consortium"/>
            <person name="Kohler A."/>
            <person name="Kuo A."/>
            <person name="Nagy L.G."/>
            <person name="Floudas D."/>
            <person name="Copeland A."/>
            <person name="Barry K.W."/>
            <person name="Cichocki N."/>
            <person name="Veneault-Fourrey C."/>
            <person name="LaButti K."/>
            <person name="Lindquist E.A."/>
            <person name="Lipzen A."/>
            <person name="Lundell T."/>
            <person name="Morin E."/>
            <person name="Murat C."/>
            <person name="Riley R."/>
            <person name="Ohm R."/>
            <person name="Sun H."/>
            <person name="Tunlid A."/>
            <person name="Henrissat B."/>
            <person name="Grigoriev I.V."/>
            <person name="Hibbett D.S."/>
            <person name="Martin F."/>
        </authorList>
    </citation>
    <scope>NUCLEOTIDE SEQUENCE [LARGE SCALE GENOMIC DNA]</scope>
    <source>
        <strain evidence="3 4">Koide BX008</strain>
    </source>
</reference>
<dbReference type="CDD" id="cd00056">
    <property type="entry name" value="ENDO3c"/>
    <property type="match status" value="1"/>
</dbReference>
<dbReference type="PANTHER" id="PTHR47203">
    <property type="match status" value="1"/>
</dbReference>
<evidence type="ECO:0000256" key="1">
    <source>
        <dbReference type="SAM" id="MobiDB-lite"/>
    </source>
</evidence>
<feature type="region of interest" description="Disordered" evidence="1">
    <location>
        <begin position="1"/>
        <end position="37"/>
    </location>
</feature>
<dbReference type="EMBL" id="KN818316">
    <property type="protein sequence ID" value="KIL59392.1"/>
    <property type="molecule type" value="Genomic_DNA"/>
</dbReference>
<dbReference type="InterPro" id="IPR023170">
    <property type="entry name" value="HhH_base_excis_C"/>
</dbReference>
<dbReference type="AlphaFoldDB" id="A0A0C2WDF8"/>
<dbReference type="GO" id="GO:0006285">
    <property type="term" value="P:base-excision repair, AP site formation"/>
    <property type="evidence" value="ECO:0007669"/>
    <property type="project" value="UniProtKB-ARBA"/>
</dbReference>
<dbReference type="InterPro" id="IPR011257">
    <property type="entry name" value="DNA_glycosylase"/>
</dbReference>
<name>A0A0C2WDF8_AMAMK</name>
<dbReference type="Gene3D" id="1.10.1670.10">
    <property type="entry name" value="Helix-hairpin-Helix base-excision DNA repair enzymes (C-terminal)"/>
    <property type="match status" value="1"/>
</dbReference>
<feature type="domain" description="HhH-GPD" evidence="2">
    <location>
        <begin position="107"/>
        <end position="274"/>
    </location>
</feature>
<dbReference type="HOGENOM" id="CLU_012862_9_1_1"/>
<protein>
    <recommendedName>
        <fullName evidence="2">HhH-GPD domain-containing protein</fullName>
    </recommendedName>
</protein>
<proteinExistence type="predicted"/>
<organism evidence="3 4">
    <name type="scientific">Amanita muscaria (strain Koide BX008)</name>
    <dbReference type="NCBI Taxonomy" id="946122"/>
    <lineage>
        <taxon>Eukaryota</taxon>
        <taxon>Fungi</taxon>
        <taxon>Dikarya</taxon>
        <taxon>Basidiomycota</taxon>
        <taxon>Agaricomycotina</taxon>
        <taxon>Agaricomycetes</taxon>
        <taxon>Agaricomycetidae</taxon>
        <taxon>Agaricales</taxon>
        <taxon>Pluteineae</taxon>
        <taxon>Amanitaceae</taxon>
        <taxon>Amanita</taxon>
    </lineage>
</organism>
<evidence type="ECO:0000259" key="2">
    <source>
        <dbReference type="SMART" id="SM00478"/>
    </source>
</evidence>
<gene>
    <name evidence="3" type="ORF">M378DRAFT_169317</name>
</gene>
<dbReference type="Proteomes" id="UP000054549">
    <property type="component" value="Unassembled WGS sequence"/>
</dbReference>
<evidence type="ECO:0000313" key="3">
    <source>
        <dbReference type="EMBL" id="KIL59392.1"/>
    </source>
</evidence>
<dbReference type="InParanoid" id="A0A0C2WDF8"/>